<dbReference type="PROSITE" id="PS50109">
    <property type="entry name" value="HIS_KIN"/>
    <property type="match status" value="1"/>
</dbReference>
<gene>
    <name evidence="11" type="ORF">ATY37_20725</name>
</gene>
<dbReference type="InterPro" id="IPR003594">
    <property type="entry name" value="HATPase_dom"/>
</dbReference>
<dbReference type="GO" id="GO:0005524">
    <property type="term" value="F:ATP binding"/>
    <property type="evidence" value="ECO:0007669"/>
    <property type="project" value="UniProtKB-KW"/>
</dbReference>
<evidence type="ECO:0000313" key="12">
    <source>
        <dbReference type="Proteomes" id="UP000075346"/>
    </source>
</evidence>
<dbReference type="EC" id="2.7.13.3" evidence="3"/>
<protein>
    <recommendedName>
        <fullName evidence="3">histidine kinase</fullName>
        <ecNumber evidence="3">2.7.13.3</ecNumber>
    </recommendedName>
</protein>
<dbReference type="InterPro" id="IPR004358">
    <property type="entry name" value="Sig_transdc_His_kin-like_C"/>
</dbReference>
<comment type="catalytic activity">
    <reaction evidence="1">
        <text>ATP + protein L-histidine = ADP + protein N-phospho-L-histidine.</text>
        <dbReference type="EC" id="2.7.13.3"/>
    </reaction>
</comment>
<evidence type="ECO:0000256" key="5">
    <source>
        <dbReference type="ARBA" id="ARBA00022553"/>
    </source>
</evidence>
<evidence type="ECO:0000256" key="9">
    <source>
        <dbReference type="ARBA" id="ARBA00022840"/>
    </source>
</evidence>
<keyword evidence="4" id="KW-0472">Membrane</keyword>
<dbReference type="SMART" id="SM00387">
    <property type="entry name" value="HATPase_c"/>
    <property type="match status" value="1"/>
</dbReference>
<evidence type="ECO:0000256" key="2">
    <source>
        <dbReference type="ARBA" id="ARBA00004651"/>
    </source>
</evidence>
<evidence type="ECO:0000259" key="10">
    <source>
        <dbReference type="PROSITE" id="PS50109"/>
    </source>
</evidence>
<evidence type="ECO:0000313" key="11">
    <source>
        <dbReference type="EMBL" id="KYN82452.1"/>
    </source>
</evidence>
<evidence type="ECO:0000256" key="4">
    <source>
        <dbReference type="ARBA" id="ARBA00022475"/>
    </source>
</evidence>
<name>A0A151KU20_9VIBR</name>
<dbReference type="Gene3D" id="3.30.565.10">
    <property type="entry name" value="Histidine kinase-like ATPase, C-terminal domain"/>
    <property type="match status" value="1"/>
</dbReference>
<organism evidence="11 12">
    <name type="scientific">Vibrio cidicii</name>
    <dbReference type="NCBI Taxonomy" id="1763883"/>
    <lineage>
        <taxon>Bacteria</taxon>
        <taxon>Pseudomonadati</taxon>
        <taxon>Pseudomonadota</taxon>
        <taxon>Gammaproteobacteria</taxon>
        <taxon>Vibrionales</taxon>
        <taxon>Vibrionaceae</taxon>
        <taxon>Vibrio</taxon>
    </lineage>
</organism>
<evidence type="ECO:0000256" key="6">
    <source>
        <dbReference type="ARBA" id="ARBA00022679"/>
    </source>
</evidence>
<dbReference type="InterPro" id="IPR003661">
    <property type="entry name" value="HisK_dim/P_dom"/>
</dbReference>
<dbReference type="PANTHER" id="PTHR44936:SF10">
    <property type="entry name" value="SENSOR PROTEIN RSTB"/>
    <property type="match status" value="1"/>
</dbReference>
<keyword evidence="6" id="KW-0808">Transferase</keyword>
<keyword evidence="4" id="KW-1003">Cell membrane</keyword>
<dbReference type="SUPFAM" id="SSF47384">
    <property type="entry name" value="Homodimeric domain of signal transducing histidine kinase"/>
    <property type="match status" value="1"/>
</dbReference>
<dbReference type="CDD" id="cd00082">
    <property type="entry name" value="HisKA"/>
    <property type="match status" value="1"/>
</dbReference>
<feature type="domain" description="Histidine kinase" evidence="10">
    <location>
        <begin position="18"/>
        <end position="243"/>
    </location>
</feature>
<dbReference type="Pfam" id="PF02518">
    <property type="entry name" value="HATPase_c"/>
    <property type="match status" value="1"/>
</dbReference>
<dbReference type="PRINTS" id="PR00344">
    <property type="entry name" value="BCTRLSENSOR"/>
</dbReference>
<dbReference type="InterPro" id="IPR050980">
    <property type="entry name" value="2C_sensor_his_kinase"/>
</dbReference>
<dbReference type="GO" id="GO:0000155">
    <property type="term" value="F:phosphorelay sensor kinase activity"/>
    <property type="evidence" value="ECO:0007669"/>
    <property type="project" value="InterPro"/>
</dbReference>
<comment type="subcellular location">
    <subcellularLocation>
        <location evidence="2">Cell membrane</location>
        <topology evidence="2">Multi-pass membrane protein</topology>
    </subcellularLocation>
</comment>
<dbReference type="SMART" id="SM00388">
    <property type="entry name" value="HisKA"/>
    <property type="match status" value="1"/>
</dbReference>
<dbReference type="Proteomes" id="UP000075346">
    <property type="component" value="Unassembled WGS sequence"/>
</dbReference>
<dbReference type="EMBL" id="LOBR01000103">
    <property type="protein sequence ID" value="KYN82452.1"/>
    <property type="molecule type" value="Genomic_DNA"/>
</dbReference>
<evidence type="ECO:0000256" key="1">
    <source>
        <dbReference type="ARBA" id="ARBA00000085"/>
    </source>
</evidence>
<dbReference type="InterPro" id="IPR005467">
    <property type="entry name" value="His_kinase_dom"/>
</dbReference>
<proteinExistence type="predicted"/>
<dbReference type="Gene3D" id="1.10.287.130">
    <property type="match status" value="1"/>
</dbReference>
<keyword evidence="5" id="KW-0597">Phosphoprotein</keyword>
<dbReference type="PANTHER" id="PTHR44936">
    <property type="entry name" value="SENSOR PROTEIN CREC"/>
    <property type="match status" value="1"/>
</dbReference>
<keyword evidence="9" id="KW-0067">ATP-binding</keyword>
<dbReference type="InterPro" id="IPR036097">
    <property type="entry name" value="HisK_dim/P_sf"/>
</dbReference>
<dbReference type="InterPro" id="IPR036890">
    <property type="entry name" value="HATPase_C_sf"/>
</dbReference>
<comment type="caution">
    <text evidence="11">The sequence shown here is derived from an EMBL/GenBank/DDBJ whole genome shotgun (WGS) entry which is preliminary data.</text>
</comment>
<dbReference type="AlphaFoldDB" id="A0A151KU20"/>
<reference evidence="12" key="1">
    <citation type="submission" date="2015-12" db="EMBL/GenBank/DDBJ databases">
        <authorList>
            <person name="Shamseldin A."/>
            <person name="Moawad H."/>
            <person name="Abd El-Rahim W.M."/>
            <person name="Sadowsky M.J."/>
        </authorList>
    </citation>
    <scope>NUCLEOTIDE SEQUENCE [LARGE SCALE GENOMIC DNA]</scope>
    <source>
        <strain evidence="12">2538-88</strain>
    </source>
</reference>
<evidence type="ECO:0000256" key="7">
    <source>
        <dbReference type="ARBA" id="ARBA00022741"/>
    </source>
</evidence>
<evidence type="ECO:0000256" key="3">
    <source>
        <dbReference type="ARBA" id="ARBA00012438"/>
    </source>
</evidence>
<keyword evidence="7" id="KW-0547">Nucleotide-binding</keyword>
<accession>A0A151KU20</accession>
<sequence length="243" mass="28098">MAERIQQLIEGHKHLTNAVSHELRTPISRIKFELDYAQDLEDTQKLRHSLNSIAEDINELEELVSEALTYARYDRSELILEYESLPIDIWLHEWIKKTKMPQERATLRLNLVDQTQELDFNRIMENNTQALVVKFHPFSIKRALDNLVLNATRYAESRIEVSWKIQDGFISIWVDDDGPGVPEMDRDNIFSPFIRGDKSRSKLTGGFGLGLAIVKQIMLRHNGTVEVQDSPLGGARFKLCWPL</sequence>
<dbReference type="GO" id="GO:0005886">
    <property type="term" value="C:plasma membrane"/>
    <property type="evidence" value="ECO:0007669"/>
    <property type="project" value="UniProtKB-SubCell"/>
</dbReference>
<evidence type="ECO:0000256" key="8">
    <source>
        <dbReference type="ARBA" id="ARBA00022777"/>
    </source>
</evidence>
<keyword evidence="8" id="KW-0418">Kinase</keyword>
<dbReference type="SUPFAM" id="SSF55874">
    <property type="entry name" value="ATPase domain of HSP90 chaperone/DNA topoisomerase II/histidine kinase"/>
    <property type="match status" value="1"/>
</dbReference>
<dbReference type="Pfam" id="PF00512">
    <property type="entry name" value="HisKA"/>
    <property type="match status" value="1"/>
</dbReference>